<dbReference type="InterPro" id="IPR050352">
    <property type="entry name" value="ABCG_transporters"/>
</dbReference>
<dbReference type="GO" id="GO:0005524">
    <property type="term" value="F:ATP binding"/>
    <property type="evidence" value="ECO:0007669"/>
    <property type="project" value="UniProtKB-KW"/>
</dbReference>
<dbReference type="PANTHER" id="PTHR48041:SF105">
    <property type="entry name" value="FI02074P"/>
    <property type="match status" value="1"/>
</dbReference>
<feature type="transmembrane region" description="Helical" evidence="9">
    <location>
        <begin position="423"/>
        <end position="447"/>
    </location>
</feature>
<evidence type="ECO:0000256" key="5">
    <source>
        <dbReference type="ARBA" id="ARBA00022741"/>
    </source>
</evidence>
<reference evidence="11" key="1">
    <citation type="submission" date="2020-05" db="UniProtKB">
        <authorList>
            <consortium name="EnsemblMetazoa"/>
        </authorList>
    </citation>
    <scope>IDENTIFICATION</scope>
    <source>
        <strain evidence="11">TTRI</strain>
    </source>
</reference>
<evidence type="ECO:0000256" key="3">
    <source>
        <dbReference type="ARBA" id="ARBA00022448"/>
    </source>
</evidence>
<dbReference type="PANTHER" id="PTHR48041">
    <property type="entry name" value="ABC TRANSPORTER G FAMILY MEMBER 28"/>
    <property type="match status" value="1"/>
</dbReference>
<dbReference type="FunFam" id="3.40.50.300:FF:001077">
    <property type="entry name" value="Uncharacterized protein, isoform A"/>
    <property type="match status" value="1"/>
</dbReference>
<keyword evidence="6" id="KW-0067">ATP-binding</keyword>
<dbReference type="InterPro" id="IPR027417">
    <property type="entry name" value="P-loop_NTPase"/>
</dbReference>
<dbReference type="Pfam" id="PF00005">
    <property type="entry name" value="ABC_tran"/>
    <property type="match status" value="1"/>
</dbReference>
<sequence length="598" mass="67939">MELKPCLQEQLDVGFQDVFYSVKIFKNYVQTIGKLDILHGVSGRFGHGKLSAIMGSSGAGKSSLLNALSGYVTIGVSGDIICDRKDICYIVQEDEHGENFTVGELMNLACDLRLGRKQRSEKKEIINKILIKLSMNHRVDVKPYKLSGGERKRLSIALELVANPKILFLDEPISGLDEVTARQCIQLLSTLAKEGHTIVCTVHQPSITTFNYFDSVYVLGKGQCVYQGSPRSLLPFLQHIQRECPMQYSPPDYIIELCDFEGEKIIPLMSEAVGNGKYIYYDDAEAKINNNIDSIHRYHIDSRRPIAEQTALEDSRFALRNEEISGFYQFKVLFTFMILKIVRARISLLLQFVHHSSVGVCMGLIIWNKGNEGALMYEHMKFCVINILMVAYTQIIIPVLGYPTEVKLLKKETFNHWYTLPPYYAAVCLSRVPLQIFLNVMYLGTTYTMYGLPMQWSRFILFVLAVQMTSFVAEGIGLTIASTFNNGTVVGPVTIATFLGTAIYGFDFVSRIPKIVDILLTFTFMRVGCKALIFTLFGFGREKLNCDDYFCHFSDPRVLLKFLGLHKTSFQEQILLLLIMVIFFRILFYLGLRRRCKT</sequence>
<dbReference type="InterPro" id="IPR017871">
    <property type="entry name" value="ABC_transporter-like_CS"/>
</dbReference>
<feature type="transmembrane region" description="Helical" evidence="9">
    <location>
        <begin position="574"/>
        <end position="592"/>
    </location>
</feature>
<feature type="domain" description="ABC transporter" evidence="10">
    <location>
        <begin position="13"/>
        <end position="246"/>
    </location>
</feature>
<dbReference type="GO" id="GO:0005886">
    <property type="term" value="C:plasma membrane"/>
    <property type="evidence" value="ECO:0007669"/>
    <property type="project" value="TreeGrafter"/>
</dbReference>
<dbReference type="GO" id="GO:0016887">
    <property type="term" value="F:ATP hydrolysis activity"/>
    <property type="evidence" value="ECO:0007669"/>
    <property type="project" value="InterPro"/>
</dbReference>
<dbReference type="SUPFAM" id="SSF52540">
    <property type="entry name" value="P-loop containing nucleoside triphosphate hydrolases"/>
    <property type="match status" value="1"/>
</dbReference>
<feature type="transmembrane region" description="Helical" evidence="9">
    <location>
        <begin position="348"/>
        <end position="367"/>
    </location>
</feature>
<dbReference type="InterPro" id="IPR003439">
    <property type="entry name" value="ABC_transporter-like_ATP-bd"/>
</dbReference>
<feature type="transmembrane region" description="Helical" evidence="9">
    <location>
        <begin position="379"/>
        <end position="403"/>
    </location>
</feature>
<dbReference type="InterPro" id="IPR043926">
    <property type="entry name" value="ABCG_dom"/>
</dbReference>
<dbReference type="SMART" id="SM00382">
    <property type="entry name" value="AAA"/>
    <property type="match status" value="1"/>
</dbReference>
<dbReference type="EnsemblMetazoa" id="GAUT026270-RA">
    <property type="protein sequence ID" value="GAUT026270-PA"/>
    <property type="gene ID" value="GAUT026270"/>
</dbReference>
<evidence type="ECO:0000256" key="1">
    <source>
        <dbReference type="ARBA" id="ARBA00004141"/>
    </source>
</evidence>
<dbReference type="AlphaFoldDB" id="A0A1A9V555"/>
<dbReference type="Gene3D" id="3.40.50.300">
    <property type="entry name" value="P-loop containing nucleotide triphosphate hydrolases"/>
    <property type="match status" value="1"/>
</dbReference>
<dbReference type="VEuPathDB" id="VectorBase:GAUT026270"/>
<evidence type="ECO:0000256" key="4">
    <source>
        <dbReference type="ARBA" id="ARBA00022692"/>
    </source>
</evidence>
<keyword evidence="12" id="KW-1185">Reference proteome</keyword>
<feature type="transmembrane region" description="Helical" evidence="9">
    <location>
        <begin position="487"/>
        <end position="506"/>
    </location>
</feature>
<evidence type="ECO:0000313" key="11">
    <source>
        <dbReference type="EnsemblMetazoa" id="GAUT026270-PA"/>
    </source>
</evidence>
<dbReference type="InterPro" id="IPR013525">
    <property type="entry name" value="ABC2_TM"/>
</dbReference>
<evidence type="ECO:0000256" key="6">
    <source>
        <dbReference type="ARBA" id="ARBA00022840"/>
    </source>
</evidence>
<name>A0A1A9V555_GLOAU</name>
<dbReference type="PROSITE" id="PS50893">
    <property type="entry name" value="ABC_TRANSPORTER_2"/>
    <property type="match status" value="1"/>
</dbReference>
<keyword evidence="7 9" id="KW-1133">Transmembrane helix</keyword>
<feature type="transmembrane region" description="Helical" evidence="9">
    <location>
        <begin position="518"/>
        <end position="539"/>
    </location>
</feature>
<dbReference type="Pfam" id="PF01061">
    <property type="entry name" value="ABC2_membrane"/>
    <property type="match status" value="1"/>
</dbReference>
<dbReference type="STRING" id="7395.A0A1A9V555"/>
<dbReference type="GO" id="GO:0140359">
    <property type="term" value="F:ABC-type transporter activity"/>
    <property type="evidence" value="ECO:0007669"/>
    <property type="project" value="InterPro"/>
</dbReference>
<dbReference type="PROSITE" id="PS00211">
    <property type="entry name" value="ABC_TRANSPORTER_1"/>
    <property type="match status" value="1"/>
</dbReference>
<protein>
    <recommendedName>
        <fullName evidence="10">ABC transporter domain-containing protein</fullName>
    </recommendedName>
</protein>
<keyword evidence="5" id="KW-0547">Nucleotide-binding</keyword>
<evidence type="ECO:0000256" key="9">
    <source>
        <dbReference type="SAM" id="Phobius"/>
    </source>
</evidence>
<comment type="subcellular location">
    <subcellularLocation>
        <location evidence="1">Membrane</location>
        <topology evidence="1">Multi-pass membrane protein</topology>
    </subcellularLocation>
</comment>
<evidence type="ECO:0000256" key="2">
    <source>
        <dbReference type="ARBA" id="ARBA00005814"/>
    </source>
</evidence>
<dbReference type="Proteomes" id="UP000078200">
    <property type="component" value="Unassembled WGS sequence"/>
</dbReference>
<evidence type="ECO:0000256" key="8">
    <source>
        <dbReference type="ARBA" id="ARBA00023136"/>
    </source>
</evidence>
<keyword evidence="4 9" id="KW-0812">Transmembrane</keyword>
<keyword evidence="3" id="KW-0813">Transport</keyword>
<keyword evidence="8 9" id="KW-0472">Membrane</keyword>
<comment type="similarity">
    <text evidence="2">Belongs to the ABC transporter superfamily. ABCG family. Eye pigment precursor importer (TC 3.A.1.204) subfamily.</text>
</comment>
<evidence type="ECO:0000313" key="12">
    <source>
        <dbReference type="Proteomes" id="UP000078200"/>
    </source>
</evidence>
<feature type="transmembrane region" description="Helical" evidence="9">
    <location>
        <begin position="459"/>
        <end position="481"/>
    </location>
</feature>
<organism evidence="11 12">
    <name type="scientific">Glossina austeni</name>
    <name type="common">Savannah tsetse fly</name>
    <dbReference type="NCBI Taxonomy" id="7395"/>
    <lineage>
        <taxon>Eukaryota</taxon>
        <taxon>Metazoa</taxon>
        <taxon>Ecdysozoa</taxon>
        <taxon>Arthropoda</taxon>
        <taxon>Hexapoda</taxon>
        <taxon>Insecta</taxon>
        <taxon>Pterygota</taxon>
        <taxon>Neoptera</taxon>
        <taxon>Endopterygota</taxon>
        <taxon>Diptera</taxon>
        <taxon>Brachycera</taxon>
        <taxon>Muscomorpha</taxon>
        <taxon>Hippoboscoidea</taxon>
        <taxon>Glossinidae</taxon>
        <taxon>Glossina</taxon>
    </lineage>
</organism>
<evidence type="ECO:0000256" key="7">
    <source>
        <dbReference type="ARBA" id="ARBA00022989"/>
    </source>
</evidence>
<evidence type="ECO:0000259" key="10">
    <source>
        <dbReference type="PROSITE" id="PS50893"/>
    </source>
</evidence>
<proteinExistence type="inferred from homology"/>
<accession>A0A1A9V555</accession>
<dbReference type="Pfam" id="PF19055">
    <property type="entry name" value="ABC2_membrane_7"/>
    <property type="match status" value="1"/>
</dbReference>
<dbReference type="InterPro" id="IPR003593">
    <property type="entry name" value="AAA+_ATPase"/>
</dbReference>